<dbReference type="Proteomes" id="UP000700334">
    <property type="component" value="Unassembled WGS sequence"/>
</dbReference>
<feature type="region of interest" description="Disordered" evidence="1">
    <location>
        <begin position="137"/>
        <end position="221"/>
    </location>
</feature>
<feature type="compositionally biased region" description="Polar residues" evidence="1">
    <location>
        <begin position="151"/>
        <end position="174"/>
    </location>
</feature>
<dbReference type="AlphaFoldDB" id="A0A8J6A1S0"/>
<reference evidence="2" key="1">
    <citation type="journal article" date="2021" name="Evol. Appl.">
        <title>The genome of the Pyrenean desman and the effects of bottlenecks and inbreeding on the genomic landscape of an endangered species.</title>
        <authorList>
            <person name="Escoda L."/>
            <person name="Castresana J."/>
        </authorList>
    </citation>
    <scope>NUCLEOTIDE SEQUENCE</scope>
    <source>
        <strain evidence="2">IBE-C5619</strain>
    </source>
</reference>
<dbReference type="EMBL" id="JAGFMF010011958">
    <property type="protein sequence ID" value="KAG8509110.1"/>
    <property type="molecule type" value="Genomic_DNA"/>
</dbReference>
<accession>A0A8J6A1S0</accession>
<evidence type="ECO:0000313" key="3">
    <source>
        <dbReference type="Proteomes" id="UP000700334"/>
    </source>
</evidence>
<evidence type="ECO:0000313" key="2">
    <source>
        <dbReference type="EMBL" id="KAG8509110.1"/>
    </source>
</evidence>
<name>A0A8J6A1S0_GALPY</name>
<evidence type="ECO:0000256" key="1">
    <source>
        <dbReference type="SAM" id="MobiDB-lite"/>
    </source>
</evidence>
<feature type="non-terminal residue" evidence="2">
    <location>
        <position position="221"/>
    </location>
</feature>
<sequence length="221" mass="24671">MMRKTEITCMLSTPAPSTGVNFQDEETGCGDLALWFLHENTTRWCPAGQRHSCHHKPGELRASVQTLPVQKPQHTQSVPEMVQKWNQETPVTKMRICYVLEEDVLYQEAQEGLRKMWVSNGNKAMNMHAEALDALVKQSPRRSRPTPQRGIDTSSVDLPTSFTPSSGNVLTPTSPHHPHHQGSQTLLAKGQGRGCGYSPSSQRYSGYHRSTGPHKSSRTEN</sequence>
<proteinExistence type="predicted"/>
<protein>
    <submittedName>
        <fullName evidence="2">Uncharacterized protein</fullName>
    </submittedName>
</protein>
<comment type="caution">
    <text evidence="2">The sequence shown here is derived from an EMBL/GenBank/DDBJ whole genome shotgun (WGS) entry which is preliminary data.</text>
</comment>
<keyword evidence="3" id="KW-1185">Reference proteome</keyword>
<gene>
    <name evidence="2" type="ORF">J0S82_008053</name>
</gene>
<organism evidence="2 3">
    <name type="scientific">Galemys pyrenaicus</name>
    <name type="common">Iberian desman</name>
    <name type="synonym">Pyrenean desman</name>
    <dbReference type="NCBI Taxonomy" id="202257"/>
    <lineage>
        <taxon>Eukaryota</taxon>
        <taxon>Metazoa</taxon>
        <taxon>Chordata</taxon>
        <taxon>Craniata</taxon>
        <taxon>Vertebrata</taxon>
        <taxon>Euteleostomi</taxon>
        <taxon>Mammalia</taxon>
        <taxon>Eutheria</taxon>
        <taxon>Laurasiatheria</taxon>
        <taxon>Eulipotyphla</taxon>
        <taxon>Talpidae</taxon>
        <taxon>Galemys</taxon>
    </lineage>
</organism>
<feature type="compositionally biased region" description="Basic residues" evidence="1">
    <location>
        <begin position="211"/>
        <end position="221"/>
    </location>
</feature>